<dbReference type="GO" id="GO:0006782">
    <property type="term" value="P:protoporphyrinogen IX biosynthetic process"/>
    <property type="evidence" value="ECO:0007669"/>
    <property type="project" value="UniProtKB-UniPathway"/>
</dbReference>
<reference evidence="13 14" key="1">
    <citation type="journal article" date="2020" name="Genomics">
        <title>Complete, high-quality genomes from long-read metagenomic sequencing of two wolf lichen thalli reveals enigmatic genome architecture.</title>
        <authorList>
            <person name="McKenzie S.K."/>
            <person name="Walston R.F."/>
            <person name="Allen J.L."/>
        </authorList>
    </citation>
    <scope>NUCLEOTIDE SEQUENCE [LARGE SCALE GENOMIC DNA]</scope>
    <source>
        <strain evidence="13">WasteWater1</strain>
    </source>
</reference>
<dbReference type="GeneID" id="59329859"/>
<name>A0A8H6CF37_9LECA</name>
<keyword evidence="6" id="KW-0350">Heme biosynthesis</keyword>
<dbReference type="EMBL" id="JACCJB010000012">
    <property type="protein sequence ID" value="KAF6222357.1"/>
    <property type="molecule type" value="Genomic_DNA"/>
</dbReference>
<dbReference type="EC" id="2.5.1.61" evidence="4"/>
<comment type="similarity">
    <text evidence="3">Belongs to the HMBS family.</text>
</comment>
<sequence length="423" mass="45369">MADLPRTSTNHPSTTSSHPRASPSGSTSTHPASPTSTPRTLRIGTRSSALALAQVALFTDLLRTSHPTLSTTTHPTSTSLGDTNKSTDLHTLASTGKSLWTEDLEQELRERRVDVIVHSLKDVPTKLPPGCVCAAVGAREEARDAVVMSAARRGEGWRGLGDLREGGVVGTCSVRRAAMIRRTYPHLVIKDVRGNVGTRIRKLDDAAGGFDALVLAGAGVQRLGMGERISGWLGSEEGVLYAVGQGAIGVEWREGDEWIEGILAEAEERVGKAGRRVRWECVGERSLLRVLEGGCSVPVGVECVWEEGGLQEGGLQEGDGRGTDAVVEQADKHHNGYEQDDALPEGPDPERKGYGGILIMRAMVVSLDGKECVEGTRRHYVSSDAEAEECGWRMAQELVEKGAGEILKKITLNRDMIRGQDGA</sequence>
<dbReference type="AlphaFoldDB" id="A0A8H6CF37"/>
<feature type="compositionally biased region" description="Low complexity" evidence="10">
    <location>
        <begin position="7"/>
        <end position="38"/>
    </location>
</feature>
<dbReference type="InterPro" id="IPR022419">
    <property type="entry name" value="Porphobilin_deaminase_cofac_BS"/>
</dbReference>
<dbReference type="PRINTS" id="PR00151">
    <property type="entry name" value="PORPHBDMNASE"/>
</dbReference>
<evidence type="ECO:0000313" key="14">
    <source>
        <dbReference type="Proteomes" id="UP000593566"/>
    </source>
</evidence>
<feature type="region of interest" description="Disordered" evidence="10">
    <location>
        <begin position="1"/>
        <end position="41"/>
    </location>
</feature>
<feature type="domain" description="Porphobilinogen deaminase C-terminal" evidence="12">
    <location>
        <begin position="280"/>
        <end position="306"/>
    </location>
</feature>
<keyword evidence="14" id="KW-1185">Reference proteome</keyword>
<dbReference type="Pfam" id="PF03900">
    <property type="entry name" value="Porphobil_deamC"/>
    <property type="match status" value="1"/>
</dbReference>
<keyword evidence="7" id="KW-0627">Porphyrin biosynthesis</keyword>
<evidence type="ECO:0000256" key="3">
    <source>
        <dbReference type="ARBA" id="ARBA00005638"/>
    </source>
</evidence>
<evidence type="ECO:0000256" key="8">
    <source>
        <dbReference type="ARBA" id="ARBA00030685"/>
    </source>
</evidence>
<dbReference type="GO" id="GO:0005737">
    <property type="term" value="C:cytoplasm"/>
    <property type="evidence" value="ECO:0007669"/>
    <property type="project" value="TreeGrafter"/>
</dbReference>
<protein>
    <recommendedName>
        <fullName evidence="4">hydroxymethylbilane synthase</fullName>
        <ecNumber evidence="4">2.5.1.61</ecNumber>
    </recommendedName>
    <alternativeName>
        <fullName evidence="9">Hydroxymethylbilane synthase</fullName>
    </alternativeName>
    <alternativeName>
        <fullName evidence="8">Pre-uroporphyrinogen synthase</fullName>
    </alternativeName>
</protein>
<dbReference type="Proteomes" id="UP000593566">
    <property type="component" value="Unassembled WGS sequence"/>
</dbReference>
<feature type="region of interest" description="Disordered" evidence="10">
    <location>
        <begin position="66"/>
        <end position="87"/>
    </location>
</feature>
<feature type="compositionally biased region" description="Low complexity" evidence="10">
    <location>
        <begin position="66"/>
        <end position="80"/>
    </location>
</feature>
<dbReference type="FunFam" id="3.40.190.10:FF:000005">
    <property type="entry name" value="Porphobilinogen deaminase"/>
    <property type="match status" value="1"/>
</dbReference>
<evidence type="ECO:0000256" key="4">
    <source>
        <dbReference type="ARBA" id="ARBA00012655"/>
    </source>
</evidence>
<dbReference type="InterPro" id="IPR036803">
    <property type="entry name" value="Porphobilinogen_deaminase_C_sf"/>
</dbReference>
<dbReference type="Pfam" id="PF01379">
    <property type="entry name" value="Porphobil_deam"/>
    <property type="match status" value="1"/>
</dbReference>
<evidence type="ECO:0000256" key="5">
    <source>
        <dbReference type="ARBA" id="ARBA00022679"/>
    </source>
</evidence>
<dbReference type="Gene3D" id="3.40.190.10">
    <property type="entry name" value="Periplasmic binding protein-like II"/>
    <property type="match status" value="2"/>
</dbReference>
<dbReference type="SUPFAM" id="SSF54782">
    <property type="entry name" value="Porphobilinogen deaminase (hydroxymethylbilane synthase), C-terminal domain"/>
    <property type="match status" value="2"/>
</dbReference>
<dbReference type="NCBIfam" id="TIGR00212">
    <property type="entry name" value="hemC"/>
    <property type="match status" value="1"/>
</dbReference>
<keyword evidence="5" id="KW-0808">Transferase</keyword>
<evidence type="ECO:0000256" key="1">
    <source>
        <dbReference type="ARBA" id="ARBA00001916"/>
    </source>
</evidence>
<evidence type="ECO:0000256" key="6">
    <source>
        <dbReference type="ARBA" id="ARBA00023133"/>
    </source>
</evidence>
<accession>A0A8H6CF37</accession>
<dbReference type="PROSITE" id="PS00533">
    <property type="entry name" value="PORPHOBILINOGEN_DEAM"/>
    <property type="match status" value="1"/>
</dbReference>
<dbReference type="Gene3D" id="3.30.160.40">
    <property type="entry name" value="Porphobilinogen deaminase, C-terminal domain"/>
    <property type="match status" value="1"/>
</dbReference>
<evidence type="ECO:0000259" key="11">
    <source>
        <dbReference type="Pfam" id="PF01379"/>
    </source>
</evidence>
<evidence type="ECO:0000256" key="10">
    <source>
        <dbReference type="SAM" id="MobiDB-lite"/>
    </source>
</evidence>
<dbReference type="InterPro" id="IPR022418">
    <property type="entry name" value="Porphobilinogen_deaminase_C"/>
</dbReference>
<dbReference type="SUPFAM" id="SSF53850">
    <property type="entry name" value="Periplasmic binding protein-like II"/>
    <property type="match status" value="1"/>
</dbReference>
<dbReference type="InterPro" id="IPR000860">
    <property type="entry name" value="HemC"/>
</dbReference>
<organism evidence="13 14">
    <name type="scientific">Letharia lupina</name>
    <dbReference type="NCBI Taxonomy" id="560253"/>
    <lineage>
        <taxon>Eukaryota</taxon>
        <taxon>Fungi</taxon>
        <taxon>Dikarya</taxon>
        <taxon>Ascomycota</taxon>
        <taxon>Pezizomycotina</taxon>
        <taxon>Lecanoromycetes</taxon>
        <taxon>OSLEUM clade</taxon>
        <taxon>Lecanoromycetidae</taxon>
        <taxon>Lecanorales</taxon>
        <taxon>Lecanorineae</taxon>
        <taxon>Parmeliaceae</taxon>
        <taxon>Letharia</taxon>
    </lineage>
</organism>
<dbReference type="PANTHER" id="PTHR11557:SF0">
    <property type="entry name" value="PORPHOBILINOGEN DEAMINASE"/>
    <property type="match status" value="1"/>
</dbReference>
<evidence type="ECO:0000256" key="9">
    <source>
        <dbReference type="ARBA" id="ARBA00033064"/>
    </source>
</evidence>
<gene>
    <name evidence="13" type="ORF">HO133_001443</name>
</gene>
<dbReference type="InterPro" id="IPR022417">
    <property type="entry name" value="Porphobilin_deaminase_N"/>
</dbReference>
<evidence type="ECO:0000256" key="2">
    <source>
        <dbReference type="ARBA" id="ARBA00004735"/>
    </source>
</evidence>
<evidence type="ECO:0000313" key="13">
    <source>
        <dbReference type="EMBL" id="KAF6222357.1"/>
    </source>
</evidence>
<comment type="caution">
    <text evidence="13">The sequence shown here is derived from an EMBL/GenBank/DDBJ whole genome shotgun (WGS) entry which is preliminary data.</text>
</comment>
<dbReference type="UniPathway" id="UPA00251">
    <property type="reaction ID" value="UER00319"/>
</dbReference>
<dbReference type="GO" id="GO:0004418">
    <property type="term" value="F:hydroxymethylbilane synthase activity"/>
    <property type="evidence" value="ECO:0007669"/>
    <property type="project" value="UniProtKB-EC"/>
</dbReference>
<comment type="cofactor">
    <cofactor evidence="1">
        <name>dipyrromethane</name>
        <dbReference type="ChEBI" id="CHEBI:60342"/>
    </cofactor>
</comment>
<feature type="domain" description="Porphobilinogen deaminase N-terminal" evidence="11">
    <location>
        <begin position="41"/>
        <end position="259"/>
    </location>
</feature>
<proteinExistence type="inferred from homology"/>
<evidence type="ECO:0000259" key="12">
    <source>
        <dbReference type="Pfam" id="PF03900"/>
    </source>
</evidence>
<dbReference type="PANTHER" id="PTHR11557">
    <property type="entry name" value="PORPHOBILINOGEN DEAMINASE"/>
    <property type="match status" value="1"/>
</dbReference>
<comment type="pathway">
    <text evidence="2">Porphyrin-containing compound metabolism; protoporphyrin-IX biosynthesis; coproporphyrinogen-III from 5-aminolevulinate: step 2/4.</text>
</comment>
<dbReference type="RefSeq" id="XP_037151792.1">
    <property type="nucleotide sequence ID" value="XM_037292373.1"/>
</dbReference>
<evidence type="ECO:0000256" key="7">
    <source>
        <dbReference type="ARBA" id="ARBA00023244"/>
    </source>
</evidence>